<keyword evidence="3" id="KW-1185">Reference proteome</keyword>
<dbReference type="AlphaFoldDB" id="A0A822MWM4"/>
<evidence type="ECO:0000313" key="4">
    <source>
        <dbReference type="Proteomes" id="UP000049495"/>
    </source>
</evidence>
<dbReference type="Proteomes" id="UP000049495">
    <property type="component" value="Unassembled WGS sequence"/>
</dbReference>
<evidence type="ECO:0000313" key="2">
    <source>
        <dbReference type="EMBL" id="CDT17642.1"/>
    </source>
</evidence>
<accession>A0A822MWM4</accession>
<gene>
    <name evidence="2" type="ORF">VCR4J5_1580020</name>
    <name evidence="1" type="ORF">VCR5J5_1550020</name>
</gene>
<evidence type="ECO:0000313" key="3">
    <source>
        <dbReference type="Proteomes" id="UP000049077"/>
    </source>
</evidence>
<sequence length="40" mass="4394">MKLSLVEDEQKALIESGYVAHNGIDGLMSLTAKEYALLEL</sequence>
<dbReference type="EMBL" id="CCJX01000066">
    <property type="protein sequence ID" value="CDT17642.1"/>
    <property type="molecule type" value="Genomic_DNA"/>
</dbReference>
<reference evidence="1 3" key="2">
    <citation type="submission" date="2014-06" db="EMBL/GenBank/DDBJ databases">
        <authorList>
            <person name="Le Roux F."/>
        </authorList>
    </citation>
    <scope>NUCLEOTIDE SEQUENCE</scope>
    <source>
        <strain evidence="2 3">J5-4</strain>
        <strain evidence="1">J5-5</strain>
    </source>
</reference>
<dbReference type="Proteomes" id="UP000049077">
    <property type="component" value="Unassembled WGS sequence"/>
</dbReference>
<organism evidence="1 4">
    <name type="scientific">Vibrio crassostreae</name>
    <dbReference type="NCBI Taxonomy" id="246167"/>
    <lineage>
        <taxon>Bacteria</taxon>
        <taxon>Pseudomonadati</taxon>
        <taxon>Pseudomonadota</taxon>
        <taxon>Gammaproteobacteria</taxon>
        <taxon>Vibrionales</taxon>
        <taxon>Vibrionaceae</taxon>
        <taxon>Vibrio</taxon>
    </lineage>
</organism>
<evidence type="ECO:0000313" key="1">
    <source>
        <dbReference type="EMBL" id="CDT16296.1"/>
    </source>
</evidence>
<proteinExistence type="predicted"/>
<reference evidence="4" key="1">
    <citation type="submission" date="2014-06" db="EMBL/GenBank/DDBJ databases">
        <authorList>
            <person name="Le Roux Frederique"/>
        </authorList>
    </citation>
    <scope>NUCLEOTIDE SEQUENCE [LARGE SCALE GENOMIC DNA]</scope>
    <source>
        <strain evidence="4">J5-5</strain>
    </source>
</reference>
<name>A0A822MWM4_9VIBR</name>
<dbReference type="EMBL" id="CCJV01000063">
    <property type="protein sequence ID" value="CDT16296.1"/>
    <property type="molecule type" value="Genomic_DNA"/>
</dbReference>
<comment type="caution">
    <text evidence="1">The sequence shown here is derived from an EMBL/GenBank/DDBJ whole genome shotgun (WGS) entry which is preliminary data.</text>
</comment>
<protein>
    <submittedName>
        <fullName evidence="1">Transcriptional activator protein CopR</fullName>
    </submittedName>
</protein>